<dbReference type="Pfam" id="PF13560">
    <property type="entry name" value="HTH_31"/>
    <property type="match status" value="1"/>
</dbReference>
<feature type="domain" description="HTH cro/C1-type" evidence="1">
    <location>
        <begin position="18"/>
        <end position="72"/>
    </location>
</feature>
<keyword evidence="3" id="KW-1185">Reference proteome</keyword>
<dbReference type="Pfam" id="PF19054">
    <property type="entry name" value="DUF5753"/>
    <property type="match status" value="1"/>
</dbReference>
<gene>
    <name evidence="2" type="ORF">EIY87_24750</name>
</gene>
<sequence length="266" mass="29530">MTDGPSRCPGLYVLGCALRELRESRGMSLRELAGKLGFSPPSLSNWETGERSIESGQLGWILGYLRVSPAERQLLMQLHRQSERTSHVEILTPGEPSLQGVYERHALHTFQWAPHVVPDLLQTSAYAHAVLGHVVQADDVDQEILTRQVRQLERDRRHRHTVLLGAAAVNHELVPPEVRHAQRDHITALADRGLVKAGVVKENLGSAGTTKPFVIYLTENNVSTVVLPHEHTAVYLSDSVSVRRYWSTFTALQENSVGYGTLADAC</sequence>
<evidence type="ECO:0000313" key="2">
    <source>
        <dbReference type="EMBL" id="RSD14795.1"/>
    </source>
</evidence>
<dbReference type="CDD" id="cd00093">
    <property type="entry name" value="HTH_XRE"/>
    <property type="match status" value="1"/>
</dbReference>
<accession>A0A427T653</accession>
<dbReference type="Proteomes" id="UP000267081">
    <property type="component" value="Unassembled WGS sequence"/>
</dbReference>
<dbReference type="PROSITE" id="PS50943">
    <property type="entry name" value="HTH_CROC1"/>
    <property type="match status" value="1"/>
</dbReference>
<dbReference type="SUPFAM" id="SSF47413">
    <property type="entry name" value="lambda repressor-like DNA-binding domains"/>
    <property type="match status" value="1"/>
</dbReference>
<name>A0A427T653_9PSEU</name>
<evidence type="ECO:0000313" key="3">
    <source>
        <dbReference type="Proteomes" id="UP000267081"/>
    </source>
</evidence>
<comment type="caution">
    <text evidence="2">The sequence shown here is derived from an EMBL/GenBank/DDBJ whole genome shotgun (WGS) entry which is preliminary data.</text>
</comment>
<dbReference type="Gene3D" id="1.10.260.40">
    <property type="entry name" value="lambda repressor-like DNA-binding domains"/>
    <property type="match status" value="1"/>
</dbReference>
<dbReference type="AlphaFoldDB" id="A0A427T653"/>
<dbReference type="InterPro" id="IPR010982">
    <property type="entry name" value="Lambda_DNA-bd_dom_sf"/>
</dbReference>
<protein>
    <submittedName>
        <fullName evidence="2">XRE family transcriptional regulator</fullName>
    </submittedName>
</protein>
<dbReference type="GO" id="GO:0003677">
    <property type="term" value="F:DNA binding"/>
    <property type="evidence" value="ECO:0007669"/>
    <property type="project" value="InterPro"/>
</dbReference>
<proteinExistence type="predicted"/>
<dbReference type="InterPro" id="IPR001387">
    <property type="entry name" value="Cro/C1-type_HTH"/>
</dbReference>
<dbReference type="EMBL" id="RSEC01000055">
    <property type="protein sequence ID" value="RSD14795.1"/>
    <property type="molecule type" value="Genomic_DNA"/>
</dbReference>
<reference evidence="2 3" key="1">
    <citation type="submission" date="2018-12" db="EMBL/GenBank/DDBJ databases">
        <title>Amycolatopsis eburnea sp. nov. actinomycete associate with arbuscular mycorrhiza fungal spore.</title>
        <authorList>
            <person name="Lumyong S."/>
            <person name="Chaiya L."/>
        </authorList>
    </citation>
    <scope>NUCLEOTIDE SEQUENCE [LARGE SCALE GENOMIC DNA]</scope>
    <source>
        <strain evidence="2 3">GLM-1</strain>
    </source>
</reference>
<organism evidence="2 3">
    <name type="scientific">Amycolatopsis eburnea</name>
    <dbReference type="NCBI Taxonomy" id="2267691"/>
    <lineage>
        <taxon>Bacteria</taxon>
        <taxon>Bacillati</taxon>
        <taxon>Actinomycetota</taxon>
        <taxon>Actinomycetes</taxon>
        <taxon>Pseudonocardiales</taxon>
        <taxon>Pseudonocardiaceae</taxon>
        <taxon>Amycolatopsis</taxon>
    </lineage>
</organism>
<dbReference type="InterPro" id="IPR043917">
    <property type="entry name" value="DUF5753"/>
</dbReference>
<dbReference type="RefSeq" id="WP_125312289.1">
    <property type="nucleotide sequence ID" value="NZ_RSEC01000055.1"/>
</dbReference>
<dbReference type="SMART" id="SM00530">
    <property type="entry name" value="HTH_XRE"/>
    <property type="match status" value="1"/>
</dbReference>
<evidence type="ECO:0000259" key="1">
    <source>
        <dbReference type="PROSITE" id="PS50943"/>
    </source>
</evidence>